<gene>
    <name evidence="4" type="ORF">PSQ19_15450</name>
</gene>
<keyword evidence="1" id="KW-0521">NADP</keyword>
<dbReference type="PANTHER" id="PTHR48106">
    <property type="entry name" value="QUINONE OXIDOREDUCTASE PIG3-RELATED"/>
    <property type="match status" value="1"/>
</dbReference>
<dbReference type="SUPFAM" id="SSF50129">
    <property type="entry name" value="GroES-like"/>
    <property type="match status" value="1"/>
</dbReference>
<dbReference type="Proteomes" id="UP001220530">
    <property type="component" value="Chromosome"/>
</dbReference>
<dbReference type="InterPro" id="IPR011032">
    <property type="entry name" value="GroES-like_sf"/>
</dbReference>
<proteinExistence type="predicted"/>
<evidence type="ECO:0000256" key="2">
    <source>
        <dbReference type="ARBA" id="ARBA00023002"/>
    </source>
</evidence>
<protein>
    <submittedName>
        <fullName evidence="4">Alcohol dehydrogenase catalytic domain-containing protein</fullName>
    </submittedName>
</protein>
<evidence type="ECO:0000313" key="5">
    <source>
        <dbReference type="Proteomes" id="UP001220530"/>
    </source>
</evidence>
<keyword evidence="5" id="KW-1185">Reference proteome</keyword>
<sequence>MKAAVHHKYGAPEVIEIVDMERPEPKAGEVLVKIHAATVSSGDARLRAFDIPKPYRLIGRLIFGITKPRKPVLGYDFAGTVAALGAGVTRFKVGDAVFGSHGFGSHAEYKCVPEKRRSPTCQRGCGLKKRRRSRLAD</sequence>
<organism evidence="4 5">
    <name type="scientific">Devosia algicola</name>
    <dbReference type="NCBI Taxonomy" id="3026418"/>
    <lineage>
        <taxon>Bacteria</taxon>
        <taxon>Pseudomonadati</taxon>
        <taxon>Pseudomonadota</taxon>
        <taxon>Alphaproteobacteria</taxon>
        <taxon>Hyphomicrobiales</taxon>
        <taxon>Devosiaceae</taxon>
        <taxon>Devosia</taxon>
    </lineage>
</organism>
<dbReference type="InterPro" id="IPR013154">
    <property type="entry name" value="ADH-like_N"/>
</dbReference>
<accession>A0ABY7YM86</accession>
<evidence type="ECO:0000259" key="3">
    <source>
        <dbReference type="Pfam" id="PF08240"/>
    </source>
</evidence>
<dbReference type="Gene3D" id="3.90.180.10">
    <property type="entry name" value="Medium-chain alcohol dehydrogenases, catalytic domain"/>
    <property type="match status" value="1"/>
</dbReference>
<reference evidence="4 5" key="1">
    <citation type="submission" date="2023-02" db="EMBL/GenBank/DDBJ databases">
        <title>Devosia algicola sp. nov., isolated from the phycosphere of marine algae.</title>
        <authorList>
            <person name="Kim J.M."/>
            <person name="Lee J.K."/>
            <person name="Choi B.J."/>
            <person name="Bayburt H."/>
            <person name="Jeon C.O."/>
        </authorList>
    </citation>
    <scope>NUCLEOTIDE SEQUENCE [LARGE SCALE GENOMIC DNA]</scope>
    <source>
        <strain evidence="4 5">G20-9</strain>
    </source>
</reference>
<keyword evidence="2" id="KW-0560">Oxidoreductase</keyword>
<evidence type="ECO:0000256" key="1">
    <source>
        <dbReference type="ARBA" id="ARBA00022857"/>
    </source>
</evidence>
<name>A0ABY7YM86_9HYPH</name>
<dbReference type="RefSeq" id="WP_282218462.1">
    <property type="nucleotide sequence ID" value="NZ_CP118246.1"/>
</dbReference>
<dbReference type="Pfam" id="PF08240">
    <property type="entry name" value="ADH_N"/>
    <property type="match status" value="1"/>
</dbReference>
<evidence type="ECO:0000313" key="4">
    <source>
        <dbReference type="EMBL" id="WDR02055.1"/>
    </source>
</evidence>
<dbReference type="EMBL" id="CP118246">
    <property type="protein sequence ID" value="WDR02055.1"/>
    <property type="molecule type" value="Genomic_DNA"/>
</dbReference>
<feature type="domain" description="Alcohol dehydrogenase-like N-terminal" evidence="3">
    <location>
        <begin position="27"/>
        <end position="116"/>
    </location>
</feature>